<accession>A0A2R5ETX8</accession>
<organism evidence="2 3">
    <name type="scientific">Paenibacillus agaridevorans</name>
    <dbReference type="NCBI Taxonomy" id="171404"/>
    <lineage>
        <taxon>Bacteria</taxon>
        <taxon>Bacillati</taxon>
        <taxon>Bacillota</taxon>
        <taxon>Bacilli</taxon>
        <taxon>Bacillales</taxon>
        <taxon>Paenibacillaceae</taxon>
        <taxon>Paenibacillus</taxon>
    </lineage>
</organism>
<dbReference type="EMBL" id="BDQX01000291">
    <property type="protein sequence ID" value="GBG10142.1"/>
    <property type="molecule type" value="Genomic_DNA"/>
</dbReference>
<evidence type="ECO:0000313" key="2">
    <source>
        <dbReference type="EMBL" id="GBG10142.1"/>
    </source>
</evidence>
<comment type="caution">
    <text evidence="2">The sequence shown here is derived from an EMBL/GenBank/DDBJ whole genome shotgun (WGS) entry which is preliminary data.</text>
</comment>
<name>A0A2R5ETX8_9BACL</name>
<proteinExistence type="predicted"/>
<protein>
    <submittedName>
        <fullName evidence="2">Uncharacterized protein</fullName>
    </submittedName>
</protein>
<sequence length="104" mass="11965">MLKATKNIFKSKKEFVNEQRICINVKWSIRLYKLAKKRKLVIDYEVSAQQEHSHTALLSIEAAYDRTNRKRGVKARRQHIVRAGAERDVQYQPNDGQASAPGIG</sequence>
<dbReference type="Proteomes" id="UP000245202">
    <property type="component" value="Unassembled WGS sequence"/>
</dbReference>
<gene>
    <name evidence="2" type="ORF">PAT3040_04860</name>
</gene>
<dbReference type="AlphaFoldDB" id="A0A2R5ETX8"/>
<feature type="region of interest" description="Disordered" evidence="1">
    <location>
        <begin position="84"/>
        <end position="104"/>
    </location>
</feature>
<evidence type="ECO:0000313" key="3">
    <source>
        <dbReference type="Proteomes" id="UP000245202"/>
    </source>
</evidence>
<evidence type="ECO:0000256" key="1">
    <source>
        <dbReference type="SAM" id="MobiDB-lite"/>
    </source>
</evidence>
<keyword evidence="3" id="KW-1185">Reference proteome</keyword>
<reference evidence="2 3" key="1">
    <citation type="submission" date="2017-08" db="EMBL/GenBank/DDBJ databases">
        <title>Substantial Increase in Enzyme Production by Combined Drug-Resistance Mutations in Paenibacillus agaridevorans.</title>
        <authorList>
            <person name="Tanaka Y."/>
            <person name="Funane K."/>
            <person name="Hosaka T."/>
            <person name="Shiwa Y."/>
            <person name="Fujita N."/>
            <person name="Miyazaki T."/>
            <person name="Yoshikawa H."/>
            <person name="Murakami K."/>
            <person name="Kasahara K."/>
            <person name="Inaoka T."/>
            <person name="Hiraga Y."/>
            <person name="Ochi K."/>
        </authorList>
    </citation>
    <scope>NUCLEOTIDE SEQUENCE [LARGE SCALE GENOMIC DNA]</scope>
    <source>
        <strain evidence="2 3">T-3040</strain>
    </source>
</reference>